<protein>
    <recommendedName>
        <fullName evidence="3">Molecular chaperone DnaJ</fullName>
    </recommendedName>
</protein>
<reference evidence="1 2" key="1">
    <citation type="submission" date="2019-06" db="EMBL/GenBank/DDBJ databases">
        <title>Sequencing the genomes of 1000 actinobacteria strains.</title>
        <authorList>
            <person name="Klenk H.-P."/>
        </authorList>
    </citation>
    <scope>NUCLEOTIDE SEQUENCE [LARGE SCALE GENOMIC DNA]</scope>
    <source>
        <strain evidence="1 2">DSM 41649</strain>
    </source>
</reference>
<evidence type="ECO:0000313" key="2">
    <source>
        <dbReference type="Proteomes" id="UP000318416"/>
    </source>
</evidence>
<keyword evidence="2" id="KW-1185">Reference proteome</keyword>
<gene>
    <name evidence="1" type="ORF">FB465_3698</name>
</gene>
<accession>A0A561ESN0</accession>
<dbReference type="Proteomes" id="UP000318416">
    <property type="component" value="Unassembled WGS sequence"/>
</dbReference>
<proteinExistence type="predicted"/>
<organism evidence="1 2">
    <name type="scientific">Kitasatospora atroaurantiaca</name>
    <dbReference type="NCBI Taxonomy" id="285545"/>
    <lineage>
        <taxon>Bacteria</taxon>
        <taxon>Bacillati</taxon>
        <taxon>Actinomycetota</taxon>
        <taxon>Actinomycetes</taxon>
        <taxon>Kitasatosporales</taxon>
        <taxon>Streptomycetaceae</taxon>
        <taxon>Kitasatospora</taxon>
    </lineage>
</organism>
<evidence type="ECO:0000313" key="1">
    <source>
        <dbReference type="EMBL" id="TWE18617.1"/>
    </source>
</evidence>
<name>A0A561ESN0_9ACTN</name>
<evidence type="ECO:0008006" key="3">
    <source>
        <dbReference type="Google" id="ProtNLM"/>
    </source>
</evidence>
<comment type="caution">
    <text evidence="1">The sequence shown here is derived from an EMBL/GenBank/DDBJ whole genome shotgun (WGS) entry which is preliminary data.</text>
</comment>
<dbReference type="EMBL" id="VIVR01000001">
    <property type="protein sequence ID" value="TWE18617.1"/>
    <property type="molecule type" value="Genomic_DNA"/>
</dbReference>
<dbReference type="AlphaFoldDB" id="A0A561ESN0"/>
<sequence>MTVMATRNRPAQIKAKPCEPCKGTGQTTEAVFAGRGKRRHRVAEQEATCFDCLGSGLALPNPTE</sequence>